<dbReference type="EMBL" id="JH159152">
    <property type="protein sequence ID" value="EGZ22836.1"/>
    <property type="molecule type" value="Genomic_DNA"/>
</dbReference>
<dbReference type="RefSeq" id="XP_009518124.1">
    <property type="nucleotide sequence ID" value="XM_009519829.1"/>
</dbReference>
<evidence type="ECO:0000256" key="1">
    <source>
        <dbReference type="ARBA" id="ARBA00022676"/>
    </source>
</evidence>
<evidence type="ECO:0000259" key="4">
    <source>
        <dbReference type="Pfam" id="PF04577"/>
    </source>
</evidence>
<dbReference type="PANTHER" id="PTHR20961:SF124">
    <property type="entry name" value="GLYCOSYLTRANSFERASE"/>
    <property type="match status" value="1"/>
</dbReference>
<dbReference type="GeneID" id="20655407"/>
<keyword evidence="1" id="KW-0328">Glycosyltransferase</keyword>
<organism evidence="5 6">
    <name type="scientific">Phytophthora sojae (strain P6497)</name>
    <name type="common">Soybean stem and root rot agent</name>
    <name type="synonym">Phytophthora megasperma f. sp. glycines</name>
    <dbReference type="NCBI Taxonomy" id="1094619"/>
    <lineage>
        <taxon>Eukaryota</taxon>
        <taxon>Sar</taxon>
        <taxon>Stramenopiles</taxon>
        <taxon>Oomycota</taxon>
        <taxon>Peronosporomycetes</taxon>
        <taxon>Peronosporales</taxon>
        <taxon>Peronosporaceae</taxon>
        <taxon>Phytophthora</taxon>
    </lineage>
</organism>
<dbReference type="AlphaFoldDB" id="G4YRA2"/>
<evidence type="ECO:0000313" key="5">
    <source>
        <dbReference type="EMBL" id="EGZ22836.1"/>
    </source>
</evidence>
<dbReference type="SMR" id="G4YRA2"/>
<dbReference type="InParanoid" id="G4YRA2"/>
<evidence type="ECO:0000256" key="3">
    <source>
        <dbReference type="ARBA" id="ARBA00023180"/>
    </source>
</evidence>
<proteinExistence type="predicted"/>
<name>G4YRA2_PHYSP</name>
<keyword evidence="6" id="KW-1185">Reference proteome</keyword>
<evidence type="ECO:0000313" key="6">
    <source>
        <dbReference type="Proteomes" id="UP000002640"/>
    </source>
</evidence>
<evidence type="ECO:0000256" key="2">
    <source>
        <dbReference type="ARBA" id="ARBA00022679"/>
    </source>
</evidence>
<dbReference type="Pfam" id="PF04577">
    <property type="entry name" value="Glyco_transf_61"/>
    <property type="match status" value="1"/>
</dbReference>
<gene>
    <name evidence="5" type="ORF">PHYSODRAFT_481680</name>
</gene>
<feature type="non-terminal residue" evidence="5">
    <location>
        <position position="1"/>
    </location>
</feature>
<keyword evidence="3" id="KW-0325">Glycoprotein</keyword>
<dbReference type="InterPro" id="IPR049625">
    <property type="entry name" value="Glyco_transf_61_cat"/>
</dbReference>
<dbReference type="GO" id="GO:0016757">
    <property type="term" value="F:glycosyltransferase activity"/>
    <property type="evidence" value="ECO:0007669"/>
    <property type="project" value="UniProtKB-KW"/>
</dbReference>
<dbReference type="PANTHER" id="PTHR20961">
    <property type="entry name" value="GLYCOSYLTRANSFERASE"/>
    <property type="match status" value="1"/>
</dbReference>
<dbReference type="Proteomes" id="UP000002640">
    <property type="component" value="Unassembled WGS sequence"/>
</dbReference>
<accession>G4YRA2</accession>
<keyword evidence="2" id="KW-0808">Transferase</keyword>
<protein>
    <recommendedName>
        <fullName evidence="4">Glycosyltransferase 61 catalytic domain-containing protein</fullName>
    </recommendedName>
</protein>
<reference evidence="5 6" key="1">
    <citation type="journal article" date="2006" name="Science">
        <title>Phytophthora genome sequences uncover evolutionary origins and mechanisms of pathogenesis.</title>
        <authorList>
            <person name="Tyler B.M."/>
            <person name="Tripathy S."/>
            <person name="Zhang X."/>
            <person name="Dehal P."/>
            <person name="Jiang R.H."/>
            <person name="Aerts A."/>
            <person name="Arredondo F.D."/>
            <person name="Baxter L."/>
            <person name="Bensasson D."/>
            <person name="Beynon J.L."/>
            <person name="Chapman J."/>
            <person name="Damasceno C.M."/>
            <person name="Dorrance A.E."/>
            <person name="Dou D."/>
            <person name="Dickerman A.W."/>
            <person name="Dubchak I.L."/>
            <person name="Garbelotto M."/>
            <person name="Gijzen M."/>
            <person name="Gordon S.G."/>
            <person name="Govers F."/>
            <person name="Grunwald N.J."/>
            <person name="Huang W."/>
            <person name="Ivors K.L."/>
            <person name="Jones R.W."/>
            <person name="Kamoun S."/>
            <person name="Krampis K."/>
            <person name="Lamour K.H."/>
            <person name="Lee M.K."/>
            <person name="McDonald W.H."/>
            <person name="Medina M."/>
            <person name="Meijer H.J."/>
            <person name="Nordberg E.K."/>
            <person name="Maclean D.J."/>
            <person name="Ospina-Giraldo M.D."/>
            <person name="Morris P.F."/>
            <person name="Phuntumart V."/>
            <person name="Putnam N.H."/>
            <person name="Rash S."/>
            <person name="Rose J.K."/>
            <person name="Sakihama Y."/>
            <person name="Salamov A.A."/>
            <person name="Savidor A."/>
            <person name="Scheuring C.F."/>
            <person name="Smith B.M."/>
            <person name="Sobral B.W."/>
            <person name="Terry A."/>
            <person name="Torto-Alalibo T.A."/>
            <person name="Win J."/>
            <person name="Xu Z."/>
            <person name="Zhang H."/>
            <person name="Grigoriev I.V."/>
            <person name="Rokhsar D.S."/>
            <person name="Boore J.L."/>
        </authorList>
    </citation>
    <scope>NUCLEOTIDE SEQUENCE [LARGE SCALE GENOMIC DNA]</scope>
    <source>
        <strain evidence="5 6">P6497</strain>
    </source>
</reference>
<dbReference type="KEGG" id="psoj:PHYSODRAFT_481680"/>
<dbReference type="InterPro" id="IPR007657">
    <property type="entry name" value="Glycosyltransferase_61"/>
</dbReference>
<feature type="domain" description="Glycosyltransferase 61 catalytic" evidence="4">
    <location>
        <begin position="207"/>
        <end position="339"/>
    </location>
</feature>
<sequence length="412" mass="47384">GLVKDLRSSSRSFCTYGSSSTPYTFYHVPEAEFSATQLNNLVLDMRGAQVAGDITSVAQDGGPKFKYKPHSVFCSCDDPQDAPHGAPNIWINLLAGAPTTDYFVCESSSSSEMTNTTLILDRAVVVARRDDHNPFFQISGILNAWIMMKVLGWDSSSTQLVTLDRALPSPVDELRHVMLGPDRPIVGGDELQQHFVRIETALLAPYEARGPMMSHFNDDQPCHANEMIKNFRDEALRSMDVVSHKTDPKRWLVTVISRSPYSGRRIQRMWRNEDDILNLMRSEYRDAYRFGECEFQSLDFVNMTMRDQMQTMVESDVVIGMHGAGMVNVMWTRPETLVVEIFPRFRRRWGYRNLCQYLGCSWHEFREGSDLFVRITDPNDMDKFVPYHDWKRFFDPHFRETVAKLETKIEAT</sequence>